<dbReference type="AlphaFoldDB" id="A0A0G2ZAE0"/>
<protein>
    <submittedName>
        <fullName evidence="2">Formimidoyltetrahydrofolate cyclodeaminase</fullName>
    </submittedName>
</protein>
<feature type="domain" description="Cyclodeaminase/cyclohydrolase" evidence="1">
    <location>
        <begin position="7"/>
        <end position="186"/>
    </location>
</feature>
<dbReference type="EMBL" id="CP011232">
    <property type="protein sequence ID" value="AKI96544.1"/>
    <property type="molecule type" value="Genomic_DNA"/>
</dbReference>
<dbReference type="STRING" id="1330330.IX53_00450"/>
<dbReference type="GO" id="GO:0003824">
    <property type="term" value="F:catalytic activity"/>
    <property type="evidence" value="ECO:0007669"/>
    <property type="project" value="InterPro"/>
</dbReference>
<proteinExistence type="predicted"/>
<dbReference type="RefSeq" id="WP_047753679.1">
    <property type="nucleotide sequence ID" value="NZ_CAJUHA010000002.1"/>
</dbReference>
<evidence type="ECO:0000313" key="2">
    <source>
        <dbReference type="EMBL" id="AKI96544.1"/>
    </source>
</evidence>
<name>A0A0G2ZAE0_9BACT</name>
<dbReference type="PATRIC" id="fig|1330330.3.peg.87"/>
<dbReference type="OrthoDB" id="7959174at2"/>
<evidence type="ECO:0000259" key="1">
    <source>
        <dbReference type="Pfam" id="PF04961"/>
    </source>
</evidence>
<dbReference type="InterPro" id="IPR007044">
    <property type="entry name" value="Cyclodeamin/CycHdrlase"/>
</dbReference>
<keyword evidence="3" id="KW-1185">Reference proteome</keyword>
<dbReference type="Gene3D" id="1.20.120.680">
    <property type="entry name" value="Formiminotetrahydrofolate cyclodeaminase monomer, up-and-down helical bundle"/>
    <property type="match status" value="1"/>
</dbReference>
<dbReference type="SUPFAM" id="SSF101262">
    <property type="entry name" value="Methenyltetrahydrofolate cyclohydrolase-like"/>
    <property type="match status" value="1"/>
</dbReference>
<dbReference type="Pfam" id="PF04961">
    <property type="entry name" value="FTCD_C"/>
    <property type="match status" value="1"/>
</dbReference>
<sequence>MDLCTLSVKDFLKRVAEKSPTPGGGAVGCVVASLAASLGAMVANLTIGKRGYEDVSDHMESALEVCENEMTYLCDLVNKDVQAFDQVMTAYKLPKNTEEEKAARKVKIQQALKTAIEVPFDLARRAKNIIVNLERIAKWGNLNAISDIESAAHLLYAVYYVAKANVMINMKSLNDEKYSEWVKEEMGHIESQIKGSYERILDVIAKRNG</sequence>
<accession>A0A0G2ZAE0</accession>
<reference evidence="2 3" key="1">
    <citation type="submission" date="2015-04" db="EMBL/GenBank/DDBJ databases">
        <title>Complete Genome Sequence of Kosmotoga pacifica SLHLJ1.</title>
        <authorList>
            <person name="Jiang L.J."/>
            <person name="Shao Z.Z."/>
            <person name="Jebbar M."/>
        </authorList>
    </citation>
    <scope>NUCLEOTIDE SEQUENCE [LARGE SCALE GENOMIC DNA]</scope>
    <source>
        <strain evidence="2 3">SLHLJ1</strain>
    </source>
</reference>
<dbReference type="KEGG" id="kpf:IX53_00450"/>
<dbReference type="InterPro" id="IPR036178">
    <property type="entry name" value="Formintransfe-cycloase-like_sf"/>
</dbReference>
<organism evidence="2 3">
    <name type="scientific">Kosmotoga pacifica</name>
    <dbReference type="NCBI Taxonomy" id="1330330"/>
    <lineage>
        <taxon>Bacteria</taxon>
        <taxon>Thermotogati</taxon>
        <taxon>Thermotogota</taxon>
        <taxon>Thermotogae</taxon>
        <taxon>Kosmotogales</taxon>
        <taxon>Kosmotogaceae</taxon>
        <taxon>Kosmotoga</taxon>
    </lineage>
</organism>
<dbReference type="Proteomes" id="UP000035159">
    <property type="component" value="Chromosome"/>
</dbReference>
<evidence type="ECO:0000313" key="3">
    <source>
        <dbReference type="Proteomes" id="UP000035159"/>
    </source>
</evidence>
<gene>
    <name evidence="2" type="ORF">IX53_00450</name>
</gene>